<evidence type="ECO:0000256" key="1">
    <source>
        <dbReference type="ARBA" id="ARBA00007847"/>
    </source>
</evidence>
<proteinExistence type="inferred from homology"/>
<accession>A0ABP3K4K8</accession>
<evidence type="ECO:0000313" key="3">
    <source>
        <dbReference type="EMBL" id="GAA0468938.1"/>
    </source>
</evidence>
<comment type="similarity">
    <text evidence="1">Belongs to the aspartate/glutamate racemases family.</text>
</comment>
<reference evidence="4" key="1">
    <citation type="journal article" date="2019" name="Int. J. Syst. Evol. Microbiol.">
        <title>The Global Catalogue of Microorganisms (GCM) 10K type strain sequencing project: providing services to taxonomists for standard genome sequencing and annotation.</title>
        <authorList>
            <consortium name="The Broad Institute Genomics Platform"/>
            <consortium name="The Broad Institute Genome Sequencing Center for Infectious Disease"/>
            <person name="Wu L."/>
            <person name="Ma J."/>
        </authorList>
    </citation>
    <scope>NUCLEOTIDE SEQUENCE [LARGE SCALE GENOMIC DNA]</scope>
    <source>
        <strain evidence="4">JCM 14162</strain>
    </source>
</reference>
<dbReference type="EMBL" id="BAAAEM010000002">
    <property type="protein sequence ID" value="GAA0468938.1"/>
    <property type="molecule type" value="Genomic_DNA"/>
</dbReference>
<dbReference type="Proteomes" id="UP001500713">
    <property type="component" value="Unassembled WGS sequence"/>
</dbReference>
<keyword evidence="4" id="KW-1185">Reference proteome</keyword>
<dbReference type="InterPro" id="IPR001920">
    <property type="entry name" value="Asp/Glu_race"/>
</dbReference>
<keyword evidence="2" id="KW-0413">Isomerase</keyword>
<name>A0ABP3K4K8_9SPHN</name>
<protein>
    <submittedName>
        <fullName evidence="3">Aspartate/glutamate racemase family protein</fullName>
    </submittedName>
</protein>
<dbReference type="Gene3D" id="3.40.50.1860">
    <property type="match status" value="2"/>
</dbReference>
<dbReference type="PANTHER" id="PTHR21198">
    <property type="entry name" value="GLUTAMATE RACEMASE"/>
    <property type="match status" value="1"/>
</dbReference>
<organism evidence="3 4">
    <name type="scientific">Parasphingorhabdus litoris</name>
    <dbReference type="NCBI Taxonomy" id="394733"/>
    <lineage>
        <taxon>Bacteria</taxon>
        <taxon>Pseudomonadati</taxon>
        <taxon>Pseudomonadota</taxon>
        <taxon>Alphaproteobacteria</taxon>
        <taxon>Sphingomonadales</taxon>
        <taxon>Sphingomonadaceae</taxon>
        <taxon>Parasphingorhabdus</taxon>
    </lineage>
</organism>
<dbReference type="Pfam" id="PF01177">
    <property type="entry name" value="Asp_Glu_race"/>
    <property type="match status" value="1"/>
</dbReference>
<evidence type="ECO:0000256" key="2">
    <source>
        <dbReference type="ARBA" id="ARBA00023235"/>
    </source>
</evidence>
<dbReference type="NCBIfam" id="TIGR00035">
    <property type="entry name" value="asp_race"/>
    <property type="match status" value="1"/>
</dbReference>
<sequence>MTNQDPLHIGILAHSAEGATLSYRTVWEEGIQKMGAHDHPRITMSGGAMAPTLELWERGDLPALRQIFLEDAQRLAAAGADFFILPDNTAHIALEQPGENFPIPCLHIAEVVSAQAEANGWRHIGVLGTNWTMEGPVYKDALASHALKRSIPASRDREMIHNAIFNELCLGDFRAETQAEFVRVISDLQSKGCDAVALVCTEIPLLVTEDVSPLPLLDSTRLQAKAAVAVALREVAMPTWRGGAL</sequence>
<dbReference type="RefSeq" id="WP_229953755.1">
    <property type="nucleotide sequence ID" value="NZ_BAAAEM010000002.1"/>
</dbReference>
<dbReference type="SUPFAM" id="SSF53681">
    <property type="entry name" value="Aspartate/glutamate racemase"/>
    <property type="match status" value="2"/>
</dbReference>
<comment type="caution">
    <text evidence="3">The sequence shown here is derived from an EMBL/GenBank/DDBJ whole genome shotgun (WGS) entry which is preliminary data.</text>
</comment>
<evidence type="ECO:0000313" key="4">
    <source>
        <dbReference type="Proteomes" id="UP001500713"/>
    </source>
</evidence>
<dbReference type="InterPro" id="IPR004380">
    <property type="entry name" value="Asp_race"/>
</dbReference>
<gene>
    <name evidence="3" type="ORF">GCM10009096_07330</name>
</gene>
<dbReference type="InterPro" id="IPR015942">
    <property type="entry name" value="Asp/Glu/hydantoin_racemase"/>
</dbReference>
<dbReference type="PANTHER" id="PTHR21198:SF7">
    <property type="entry name" value="ASPARTATE-GLUTAMATE RACEMASE FAMILY"/>
    <property type="match status" value="1"/>
</dbReference>